<dbReference type="Gene3D" id="3.40.630.30">
    <property type="match status" value="1"/>
</dbReference>
<feature type="binding site" evidence="4">
    <location>
        <position position="39"/>
    </location>
    <ligand>
        <name>1D-myo-inositol 2-(L-cysteinylamino)-2-deoxy-alpha-D-glucopyranoside</name>
        <dbReference type="ChEBI" id="CHEBI:58887"/>
    </ligand>
</feature>
<comment type="catalytic activity">
    <reaction evidence="4">
        <text>1D-myo-inositol 2-(L-cysteinylamino)-2-deoxy-alpha-D-glucopyranoside + acetyl-CoA = mycothiol + CoA + H(+)</text>
        <dbReference type="Rhea" id="RHEA:26172"/>
        <dbReference type="ChEBI" id="CHEBI:15378"/>
        <dbReference type="ChEBI" id="CHEBI:16768"/>
        <dbReference type="ChEBI" id="CHEBI:57287"/>
        <dbReference type="ChEBI" id="CHEBI:57288"/>
        <dbReference type="ChEBI" id="CHEBI:58887"/>
        <dbReference type="EC" id="2.3.1.189"/>
    </reaction>
</comment>
<evidence type="ECO:0000256" key="4">
    <source>
        <dbReference type="HAMAP-Rule" id="MF_01698"/>
    </source>
</evidence>
<gene>
    <name evidence="4" type="primary">mshD</name>
    <name evidence="6" type="ORF">SAMN04489750_2780</name>
</gene>
<dbReference type="GO" id="GO:0008999">
    <property type="term" value="F:protein-N-terminal-alanine acetyltransferase activity"/>
    <property type="evidence" value="ECO:0007669"/>
    <property type="project" value="TreeGrafter"/>
</dbReference>
<feature type="binding site" evidence="4">
    <location>
        <position position="225"/>
    </location>
    <ligand>
        <name>1D-myo-inositol 2-(L-cysteinylamino)-2-deoxy-alpha-D-glucopyranoside</name>
        <dbReference type="ChEBI" id="CHEBI:58887"/>
    </ligand>
</feature>
<dbReference type="PIRSF" id="PIRSF021524">
    <property type="entry name" value="MSH_acetyltransferase"/>
    <property type="match status" value="1"/>
</dbReference>
<keyword evidence="2 4" id="KW-0677">Repeat</keyword>
<comment type="caution">
    <text evidence="4">Lacks conserved residue(s) required for the propagation of feature annotation.</text>
</comment>
<dbReference type="EC" id="2.3.1.189" evidence="4"/>
<evidence type="ECO:0000256" key="1">
    <source>
        <dbReference type="ARBA" id="ARBA00022679"/>
    </source>
</evidence>
<evidence type="ECO:0000256" key="2">
    <source>
        <dbReference type="ARBA" id="ARBA00022737"/>
    </source>
</evidence>
<feature type="binding site" evidence="4">
    <location>
        <begin position="239"/>
        <end position="241"/>
    </location>
    <ligand>
        <name>acetyl-CoA</name>
        <dbReference type="ChEBI" id="CHEBI:57288"/>
        <label>2</label>
    </ligand>
</feature>
<dbReference type="EMBL" id="UESZ01000001">
    <property type="protein sequence ID" value="SSA35425.1"/>
    <property type="molecule type" value="Genomic_DNA"/>
</dbReference>
<name>A0A2Y8ZU49_9MICO</name>
<evidence type="ECO:0000259" key="5">
    <source>
        <dbReference type="PROSITE" id="PS51186"/>
    </source>
</evidence>
<dbReference type="InterPro" id="IPR050276">
    <property type="entry name" value="MshD_Acetyltransferase"/>
</dbReference>
<feature type="binding site" evidence="4">
    <location>
        <begin position="84"/>
        <end position="86"/>
    </location>
    <ligand>
        <name>acetyl-CoA</name>
        <dbReference type="ChEBI" id="CHEBI:57288"/>
        <label>1</label>
    </ligand>
</feature>
<evidence type="ECO:0000313" key="6">
    <source>
        <dbReference type="EMBL" id="SSA35425.1"/>
    </source>
</evidence>
<sequence length="301" mass="32564">MAGIAWWNREMPINTDTVSAIRALADRADRADGVAPFSEATRLALPQAEPDQAPDGTPIAHLTFDPTEHLLAAGIVLPDGSTELVVDPQHRRNGLGAELLTRILDQRPDAHVWAHGDLPGSEQLASGAGLRRVRTLLELARPVDAEPRLVDPAVPQGFTLTTFDQGRDAEDWLALNATAFVNHPEQGRMTMADLQQRIAEPWFDPAGLLLLRDDEGRLAASHWTKIEPADLGEGEVYVVAVDPAYQGHGLGRFITAAGLAHLRSKGVHRITLYVEGDNEPALATYRGLGFAPAAVDGQYAR</sequence>
<dbReference type="Proteomes" id="UP000250028">
    <property type="component" value="Unassembled WGS sequence"/>
</dbReference>
<evidence type="ECO:0000313" key="7">
    <source>
        <dbReference type="Proteomes" id="UP000250028"/>
    </source>
</evidence>
<dbReference type="InterPro" id="IPR017813">
    <property type="entry name" value="Mycothiol_AcTrfase"/>
</dbReference>
<feature type="binding site" evidence="4">
    <location>
        <position position="235"/>
    </location>
    <ligand>
        <name>1D-myo-inositol 2-(L-cysteinylamino)-2-deoxy-alpha-D-glucopyranoside</name>
        <dbReference type="ChEBI" id="CHEBI:58887"/>
    </ligand>
</feature>
<dbReference type="HAMAP" id="MF_01698">
    <property type="entry name" value="MshD"/>
    <property type="match status" value="1"/>
</dbReference>
<feature type="binding site" evidence="4">
    <location>
        <position position="185"/>
    </location>
    <ligand>
        <name>1D-myo-inositol 2-(L-cysteinylamino)-2-deoxy-alpha-D-glucopyranoside</name>
        <dbReference type="ChEBI" id="CHEBI:58887"/>
    </ligand>
</feature>
<accession>A0A2Y8ZU49</accession>
<evidence type="ECO:0000256" key="3">
    <source>
        <dbReference type="ARBA" id="ARBA00023315"/>
    </source>
</evidence>
<keyword evidence="1 4" id="KW-0808">Transferase</keyword>
<protein>
    <recommendedName>
        <fullName evidence="4">Mycothiol acetyltransferase</fullName>
        <shortName evidence="4">MSH acetyltransferase</shortName>
        <ecNumber evidence="4">2.3.1.189</ecNumber>
    </recommendedName>
    <alternativeName>
        <fullName evidence="4">Mycothiol synthase</fullName>
    </alternativeName>
</protein>
<dbReference type="PANTHER" id="PTHR43617:SF31">
    <property type="entry name" value="MYCOTHIOL ACETYLTRANSFERASE"/>
    <property type="match status" value="1"/>
</dbReference>
<comment type="similarity">
    <text evidence="4">Belongs to the acetyltransferase family. MshD subfamily.</text>
</comment>
<organism evidence="6 7">
    <name type="scientific">Branchiibius hedensis</name>
    <dbReference type="NCBI Taxonomy" id="672460"/>
    <lineage>
        <taxon>Bacteria</taxon>
        <taxon>Bacillati</taxon>
        <taxon>Actinomycetota</taxon>
        <taxon>Actinomycetes</taxon>
        <taxon>Micrococcales</taxon>
        <taxon>Dermacoccaceae</taxon>
        <taxon>Branchiibius</taxon>
    </lineage>
</organism>
<dbReference type="OrthoDB" id="3208058at2"/>
<reference evidence="7" key="1">
    <citation type="submission" date="2016-10" db="EMBL/GenBank/DDBJ databases">
        <authorList>
            <person name="Varghese N."/>
            <person name="Submissions S."/>
        </authorList>
    </citation>
    <scope>NUCLEOTIDE SEQUENCE [LARGE SCALE GENOMIC DNA]</scope>
    <source>
        <strain evidence="7">DSM 22951</strain>
    </source>
</reference>
<dbReference type="AlphaFoldDB" id="A0A2Y8ZU49"/>
<keyword evidence="3 4" id="KW-0012">Acyltransferase</keyword>
<dbReference type="PANTHER" id="PTHR43617">
    <property type="entry name" value="L-AMINO ACID N-ACETYLTRANSFERASE"/>
    <property type="match status" value="1"/>
</dbReference>
<feature type="domain" description="N-acetyltransferase" evidence="5">
    <location>
        <begin position="158"/>
        <end position="301"/>
    </location>
</feature>
<feature type="binding site" evidence="4">
    <location>
        <begin position="246"/>
        <end position="252"/>
    </location>
    <ligand>
        <name>acetyl-CoA</name>
        <dbReference type="ChEBI" id="CHEBI:57288"/>
        <label>2</label>
    </ligand>
</feature>
<dbReference type="InterPro" id="IPR000182">
    <property type="entry name" value="GNAT_dom"/>
</dbReference>
<dbReference type="CDD" id="cd04301">
    <property type="entry name" value="NAT_SF"/>
    <property type="match status" value="1"/>
</dbReference>
<comment type="function">
    <text evidence="4">Catalyzes the transfer of acetyl from acetyl-CoA to desacetylmycothiol (Cys-GlcN-Ins) to form mycothiol.</text>
</comment>
<feature type="binding site" evidence="4">
    <location>
        <position position="273"/>
    </location>
    <ligand>
        <name>1D-myo-inositol 2-(L-cysteinylamino)-2-deoxy-alpha-D-glucopyranoside</name>
        <dbReference type="ChEBI" id="CHEBI:58887"/>
    </ligand>
</feature>
<dbReference type="PROSITE" id="PS51186">
    <property type="entry name" value="GNAT"/>
    <property type="match status" value="1"/>
</dbReference>
<dbReference type="GO" id="GO:0035447">
    <property type="term" value="F:mycothiol synthase activity"/>
    <property type="evidence" value="ECO:0007669"/>
    <property type="project" value="UniProtKB-UniRule"/>
</dbReference>
<dbReference type="SUPFAM" id="SSF55729">
    <property type="entry name" value="Acyl-CoA N-acyltransferases (Nat)"/>
    <property type="match status" value="1"/>
</dbReference>
<dbReference type="GO" id="GO:0010125">
    <property type="term" value="P:mycothiol biosynthetic process"/>
    <property type="evidence" value="ECO:0007669"/>
    <property type="project" value="UniProtKB-UniRule"/>
</dbReference>
<dbReference type="InterPro" id="IPR016181">
    <property type="entry name" value="Acyl_CoA_acyltransferase"/>
</dbReference>
<dbReference type="NCBIfam" id="TIGR03448">
    <property type="entry name" value="mycothiol_MshD"/>
    <property type="match status" value="1"/>
</dbReference>
<comment type="subunit">
    <text evidence="4">Monomer.</text>
</comment>
<proteinExistence type="inferred from homology"/>
<keyword evidence="7" id="KW-1185">Reference proteome</keyword>
<dbReference type="Pfam" id="PF00583">
    <property type="entry name" value="Acetyltransf_1"/>
    <property type="match status" value="1"/>
</dbReference>